<reference evidence="2 3" key="1">
    <citation type="submission" date="2024-09" db="EMBL/GenBank/DDBJ databases">
        <authorList>
            <person name="Lee S.D."/>
        </authorList>
    </citation>
    <scope>NUCLEOTIDE SEQUENCE [LARGE SCALE GENOMIC DNA]</scope>
    <source>
        <strain evidence="2 3">N8-3</strain>
    </source>
</reference>
<proteinExistence type="predicted"/>
<feature type="compositionally biased region" description="Basic residues" evidence="1">
    <location>
        <begin position="122"/>
        <end position="132"/>
    </location>
</feature>
<protein>
    <recommendedName>
        <fullName evidence="4">Tail assembly chaperone</fullName>
    </recommendedName>
</protein>
<comment type="caution">
    <text evidence="2">The sequence shown here is derived from an EMBL/GenBank/DDBJ whole genome shotgun (WGS) entry which is preliminary data.</text>
</comment>
<keyword evidence="3" id="KW-1185">Reference proteome</keyword>
<evidence type="ECO:0000313" key="3">
    <source>
        <dbReference type="Proteomes" id="UP001592531"/>
    </source>
</evidence>
<dbReference type="EMBL" id="JBHFAB010000013">
    <property type="protein sequence ID" value="MFC1418737.1"/>
    <property type="molecule type" value="Genomic_DNA"/>
</dbReference>
<feature type="region of interest" description="Disordered" evidence="1">
    <location>
        <begin position="122"/>
        <end position="157"/>
    </location>
</feature>
<evidence type="ECO:0008006" key="4">
    <source>
        <dbReference type="Google" id="ProtNLM"/>
    </source>
</evidence>
<feature type="compositionally biased region" description="Low complexity" evidence="1">
    <location>
        <begin position="148"/>
        <end position="157"/>
    </location>
</feature>
<dbReference type="RefSeq" id="WP_380537533.1">
    <property type="nucleotide sequence ID" value="NZ_JBHFAB010000013.1"/>
</dbReference>
<evidence type="ECO:0000313" key="2">
    <source>
        <dbReference type="EMBL" id="MFC1418737.1"/>
    </source>
</evidence>
<accession>A0ABV6VY97</accession>
<sequence length="157" mass="16846">MAEIVIDTAKYAKPLAPDAPVRIGGTVFSARCPKGHLWYQLAQQAGRDGAGLESLDAAKVEGFVVSVFAPADAEQIEKMLSDPQNFEVDLYAMGEVYSALIEFWRPHVEAYFTEMGSGQTRAQRRALAKKAPGRALPAGRGAAKKPAAKAAAASKRR</sequence>
<evidence type="ECO:0000256" key="1">
    <source>
        <dbReference type="SAM" id="MobiDB-lite"/>
    </source>
</evidence>
<gene>
    <name evidence="2" type="ORF">ACEZDE_19170</name>
</gene>
<name>A0ABV6VY97_9ACTN</name>
<dbReference type="Proteomes" id="UP001592531">
    <property type="component" value="Unassembled WGS sequence"/>
</dbReference>
<organism evidence="2 3">
    <name type="scientific">Streptacidiphilus cavernicola</name>
    <dbReference type="NCBI Taxonomy" id="3342716"/>
    <lineage>
        <taxon>Bacteria</taxon>
        <taxon>Bacillati</taxon>
        <taxon>Actinomycetota</taxon>
        <taxon>Actinomycetes</taxon>
        <taxon>Kitasatosporales</taxon>
        <taxon>Streptomycetaceae</taxon>
        <taxon>Streptacidiphilus</taxon>
    </lineage>
</organism>